<protein>
    <submittedName>
        <fullName evidence="7">Sucrose-6-phosphate hydrolase</fullName>
        <ecNumber evidence="7">3.2.1.26</ecNumber>
    </submittedName>
</protein>
<dbReference type="InterPro" id="IPR013320">
    <property type="entry name" value="ConA-like_dom_sf"/>
</dbReference>
<dbReference type="Gene3D" id="2.115.10.20">
    <property type="entry name" value="Glycosyl hydrolase domain, family 43"/>
    <property type="match status" value="1"/>
</dbReference>
<evidence type="ECO:0000259" key="5">
    <source>
        <dbReference type="Pfam" id="PF00251"/>
    </source>
</evidence>
<dbReference type="EC" id="3.2.1.26" evidence="7"/>
<dbReference type="OrthoDB" id="9776657at2"/>
<reference evidence="7 8" key="1">
    <citation type="submission" date="2016-12" db="EMBL/GenBank/DDBJ databases">
        <authorList>
            <person name="Song W.-J."/>
            <person name="Kurnit D.M."/>
        </authorList>
    </citation>
    <scope>NUCLEOTIDE SEQUENCE [LARGE SCALE GENOMIC DNA]</scope>
    <source>
        <strain evidence="7 8">DSM 30827</strain>
    </source>
</reference>
<dbReference type="Proteomes" id="UP000217209">
    <property type="component" value="Chromosome"/>
</dbReference>
<evidence type="ECO:0000259" key="6">
    <source>
        <dbReference type="Pfam" id="PF08244"/>
    </source>
</evidence>
<dbReference type="PANTHER" id="PTHR42800:SF1">
    <property type="entry name" value="EXOINULINASE INUD (AFU_ORTHOLOGUE AFUA_5G00480)"/>
    <property type="match status" value="1"/>
</dbReference>
<name>A0A1Q2HVT2_9CORY</name>
<feature type="domain" description="Glycosyl hydrolase family 32 N-terminal" evidence="5">
    <location>
        <begin position="9"/>
        <end position="343"/>
    </location>
</feature>
<dbReference type="SUPFAM" id="SSF75005">
    <property type="entry name" value="Arabinanase/levansucrase/invertase"/>
    <property type="match status" value="1"/>
</dbReference>
<sequence>MTVYRPELHVTADSGVLEGPAGVIRLGKPEQRVWHMFYQYADEPGGPSRWGHNMSEGDPFSWFECNDAIVPIDDETHVRAGAVVGGEINDGGVDFYFTSRTDAGNTIQLARVDDIDALCDDLDEDVRVSAAVERLGVVVDDAGEYGNFRSPCVIPGWDSAANRDEGHEGWLMLAVSGPTDHPKPVVLHSADGRAWTFDGPLEFDGDPGLDLDDSLVAPRLVRLRDEVDDNIYDVLFLTIERDGKDIACYIIGTLEGNVFHVVTPGQLFDHGHDFTRPRNTNYPRDVENELGRYDRAYLYGFMTNSGRKGDPTSEPNWDAEGWANALTLPRRVTLQHGHLYQVPAPGLPEAIDASERALLWAALCDIPSDSAIVAEVLDASGEPAARIRHSGDHIELDRFDGEPKTAQLHDDDEDNITIIVDGSTLEVYAGGGSVVMSSRFWPTGGSSGIRVRTNGDAEIYSEWRRGYAALR</sequence>
<evidence type="ECO:0000256" key="3">
    <source>
        <dbReference type="ARBA" id="ARBA00023295"/>
    </source>
</evidence>
<dbReference type="InterPro" id="IPR013148">
    <property type="entry name" value="Glyco_hydro_32_N"/>
</dbReference>
<evidence type="ECO:0000256" key="4">
    <source>
        <dbReference type="RuleBase" id="RU362110"/>
    </source>
</evidence>
<dbReference type="AlphaFoldDB" id="A0A1Q2HVT2"/>
<evidence type="ECO:0000256" key="2">
    <source>
        <dbReference type="ARBA" id="ARBA00022801"/>
    </source>
</evidence>
<dbReference type="KEGG" id="cgv:CGLAU_04935"/>
<comment type="similarity">
    <text evidence="1 4">Belongs to the glycosyl hydrolase 32 family.</text>
</comment>
<dbReference type="GO" id="GO:0005737">
    <property type="term" value="C:cytoplasm"/>
    <property type="evidence" value="ECO:0007669"/>
    <property type="project" value="TreeGrafter"/>
</dbReference>
<organism evidence="7 8">
    <name type="scientific">Corynebacterium glaucum</name>
    <dbReference type="NCBI Taxonomy" id="187491"/>
    <lineage>
        <taxon>Bacteria</taxon>
        <taxon>Bacillati</taxon>
        <taxon>Actinomycetota</taxon>
        <taxon>Actinomycetes</taxon>
        <taxon>Mycobacteriales</taxon>
        <taxon>Corynebacteriaceae</taxon>
        <taxon>Corynebacterium</taxon>
    </lineage>
</organism>
<keyword evidence="3 4" id="KW-0326">Glycosidase</keyword>
<dbReference type="Pfam" id="PF00251">
    <property type="entry name" value="Glyco_hydro_32N"/>
    <property type="match status" value="1"/>
</dbReference>
<dbReference type="Gene3D" id="2.60.120.560">
    <property type="entry name" value="Exo-inulinase, domain 1"/>
    <property type="match status" value="1"/>
</dbReference>
<evidence type="ECO:0000313" key="8">
    <source>
        <dbReference type="Proteomes" id="UP000217209"/>
    </source>
</evidence>
<accession>A0A1Q2HVT2</accession>
<dbReference type="PANTHER" id="PTHR42800">
    <property type="entry name" value="EXOINULINASE INUD (AFU_ORTHOLOGUE AFUA_5G00480)"/>
    <property type="match status" value="1"/>
</dbReference>
<keyword evidence="8" id="KW-1185">Reference proteome</keyword>
<dbReference type="SMART" id="SM00640">
    <property type="entry name" value="Glyco_32"/>
    <property type="match status" value="1"/>
</dbReference>
<dbReference type="Pfam" id="PF08244">
    <property type="entry name" value="Glyco_hydro_32C"/>
    <property type="match status" value="1"/>
</dbReference>
<gene>
    <name evidence="7" type="primary">scrB2</name>
    <name evidence="7" type="ORF">CGLAU_04935</name>
</gene>
<evidence type="ECO:0000256" key="1">
    <source>
        <dbReference type="ARBA" id="ARBA00009902"/>
    </source>
</evidence>
<proteinExistence type="inferred from homology"/>
<dbReference type="EMBL" id="CP019688">
    <property type="protein sequence ID" value="AQQ14961.1"/>
    <property type="molecule type" value="Genomic_DNA"/>
</dbReference>
<dbReference type="GO" id="GO:0004575">
    <property type="term" value="F:sucrose alpha-glucosidase activity"/>
    <property type="evidence" value="ECO:0007669"/>
    <property type="project" value="TreeGrafter"/>
</dbReference>
<dbReference type="InterPro" id="IPR013189">
    <property type="entry name" value="Glyco_hydro_32_C"/>
</dbReference>
<dbReference type="InterPro" id="IPR023296">
    <property type="entry name" value="Glyco_hydro_beta-prop_sf"/>
</dbReference>
<dbReference type="InterPro" id="IPR001362">
    <property type="entry name" value="Glyco_hydro_32"/>
</dbReference>
<evidence type="ECO:0000313" key="7">
    <source>
        <dbReference type="EMBL" id="AQQ14961.1"/>
    </source>
</evidence>
<feature type="domain" description="Glycosyl hydrolase family 32 C-terminal" evidence="6">
    <location>
        <begin position="389"/>
        <end position="458"/>
    </location>
</feature>
<dbReference type="GO" id="GO:0005987">
    <property type="term" value="P:sucrose catabolic process"/>
    <property type="evidence" value="ECO:0007669"/>
    <property type="project" value="TreeGrafter"/>
</dbReference>
<dbReference type="RefSeq" id="WP_095659717.1">
    <property type="nucleotide sequence ID" value="NZ_CP019688.1"/>
</dbReference>
<dbReference type="SUPFAM" id="SSF49899">
    <property type="entry name" value="Concanavalin A-like lectins/glucanases"/>
    <property type="match status" value="1"/>
</dbReference>
<keyword evidence="2 4" id="KW-0378">Hydrolase</keyword>